<dbReference type="PANTHER" id="PTHR43827">
    <property type="entry name" value="2,5-DIKETO-D-GLUCONIC ACID REDUCTASE"/>
    <property type="match status" value="1"/>
</dbReference>
<feature type="binding site" evidence="5">
    <location>
        <position position="77"/>
    </location>
    <ligand>
        <name>substrate</name>
    </ligand>
</feature>
<dbReference type="AlphaFoldDB" id="A0A850PFE0"/>
<dbReference type="InterPro" id="IPR023210">
    <property type="entry name" value="NADP_OxRdtase_dom"/>
</dbReference>
<evidence type="ECO:0000256" key="5">
    <source>
        <dbReference type="PIRSR" id="PIRSR000097-2"/>
    </source>
</evidence>
<dbReference type="GO" id="GO:0016616">
    <property type="term" value="F:oxidoreductase activity, acting on the CH-OH group of donors, NAD or NADP as acceptor"/>
    <property type="evidence" value="ECO:0007669"/>
    <property type="project" value="UniProtKB-ARBA"/>
</dbReference>
<reference evidence="8 9" key="1">
    <citation type="submission" date="2020-05" db="EMBL/GenBank/DDBJ databases">
        <title>Draft genome sequence of Mycobacterium hippocampi DL, isolated from European seabass, Dicentrarchus labrax, reared in fish farms.</title>
        <authorList>
            <person name="Stathopoulou P."/>
            <person name="Asimakis E."/>
            <person name="Tzokas K."/>
            <person name="Batargias C."/>
            <person name="Tsiamis G."/>
        </authorList>
    </citation>
    <scope>NUCLEOTIDE SEQUENCE [LARGE SCALE GENOMIC DNA]</scope>
    <source>
        <strain evidence="8 9">DL</strain>
    </source>
</reference>
<dbReference type="Gene3D" id="3.20.20.100">
    <property type="entry name" value="NADP-dependent oxidoreductase domain"/>
    <property type="match status" value="1"/>
</dbReference>
<feature type="active site" description="Proton donor" evidence="4">
    <location>
        <position position="19"/>
    </location>
</feature>
<name>A0A850PFE0_9MYCO</name>
<keyword evidence="3" id="KW-0560">Oxidoreductase</keyword>
<protein>
    <submittedName>
        <fullName evidence="8">Oxidoreductase of aldo/keto reductase family, subgroup 1</fullName>
    </submittedName>
</protein>
<feature type="site" description="Lowers pKa of active site Tyr" evidence="6">
    <location>
        <position position="44"/>
    </location>
</feature>
<evidence type="ECO:0000256" key="1">
    <source>
        <dbReference type="ARBA" id="ARBA00007905"/>
    </source>
</evidence>
<dbReference type="Proteomes" id="UP000570517">
    <property type="component" value="Unassembled WGS sequence"/>
</dbReference>
<comment type="caution">
    <text evidence="8">The sequence shown here is derived from an EMBL/GenBank/DDBJ whole genome shotgun (WGS) entry which is preliminary data.</text>
</comment>
<proteinExistence type="inferred from homology"/>
<dbReference type="PRINTS" id="PR00069">
    <property type="entry name" value="ALDKETRDTASE"/>
</dbReference>
<comment type="similarity">
    <text evidence="1">Belongs to the aldo/keto reductase family.</text>
</comment>
<dbReference type="PROSITE" id="PS00062">
    <property type="entry name" value="ALDOKETO_REDUCTASE_2"/>
    <property type="match status" value="1"/>
</dbReference>
<dbReference type="InterPro" id="IPR018170">
    <property type="entry name" value="Aldo/ket_reductase_CS"/>
</dbReference>
<evidence type="ECO:0000259" key="7">
    <source>
        <dbReference type="Pfam" id="PF00248"/>
    </source>
</evidence>
<accession>A0A850PFE0</accession>
<organism evidence="8 9">
    <name type="scientific">Mycolicibacterium hippocampi</name>
    <dbReference type="NCBI Taxonomy" id="659824"/>
    <lineage>
        <taxon>Bacteria</taxon>
        <taxon>Bacillati</taxon>
        <taxon>Actinomycetota</taxon>
        <taxon>Actinomycetes</taxon>
        <taxon>Mycobacteriales</taxon>
        <taxon>Mycobacteriaceae</taxon>
        <taxon>Mycolicibacterium</taxon>
    </lineage>
</organism>
<evidence type="ECO:0000256" key="2">
    <source>
        <dbReference type="ARBA" id="ARBA00022857"/>
    </source>
</evidence>
<gene>
    <name evidence="8" type="ORF">HLY00_2055</name>
</gene>
<evidence type="ECO:0000313" key="8">
    <source>
        <dbReference type="EMBL" id="NVN49171.1"/>
    </source>
</evidence>
<evidence type="ECO:0000313" key="9">
    <source>
        <dbReference type="Proteomes" id="UP000570517"/>
    </source>
</evidence>
<feature type="domain" description="NADP-dependent oxidoreductase" evidence="7">
    <location>
        <begin position="6"/>
        <end position="218"/>
    </location>
</feature>
<dbReference type="Pfam" id="PF00248">
    <property type="entry name" value="Aldo_ket_red"/>
    <property type="match status" value="1"/>
</dbReference>
<keyword evidence="9" id="KW-1185">Reference proteome</keyword>
<dbReference type="EMBL" id="JABFYL010000012">
    <property type="protein sequence ID" value="NVN49171.1"/>
    <property type="molecule type" value="Genomic_DNA"/>
</dbReference>
<evidence type="ECO:0000256" key="4">
    <source>
        <dbReference type="PIRSR" id="PIRSR000097-1"/>
    </source>
</evidence>
<keyword evidence="2" id="KW-0521">NADP</keyword>
<dbReference type="InterPro" id="IPR020471">
    <property type="entry name" value="AKR"/>
</dbReference>
<dbReference type="PANTHER" id="PTHR43827:SF3">
    <property type="entry name" value="NADP-DEPENDENT OXIDOREDUCTASE DOMAIN-CONTAINING PROTEIN"/>
    <property type="match status" value="1"/>
</dbReference>
<sequence>MITHGIDLGYRTIDTAFSYGNETDVGEAVRRHPIARSEIQILTKLPGRAHGYAKARACLHQQLDSLKTDYIDTYLIHWPLPRVGLYVETWQALIDAVQEGLVRSIGVSNFTTTMIRELRDKTGVTPSVVQFECHPWWPQEALVDEVRGLSALPMAWSPLRKCQGGMLQARDLAIIAELADMRPAEAVLAWHIARGIVPVVKSRDREHLRTNLEVACRPTTAMLTSLFESIKHREPRGGDPDTHEEF</sequence>
<dbReference type="PIRSF" id="PIRSF000097">
    <property type="entry name" value="AKR"/>
    <property type="match status" value="1"/>
</dbReference>
<evidence type="ECO:0000256" key="6">
    <source>
        <dbReference type="PIRSR" id="PIRSR000097-3"/>
    </source>
</evidence>
<evidence type="ECO:0000256" key="3">
    <source>
        <dbReference type="ARBA" id="ARBA00023002"/>
    </source>
</evidence>
<dbReference type="InterPro" id="IPR036812">
    <property type="entry name" value="NAD(P)_OxRdtase_dom_sf"/>
</dbReference>
<dbReference type="SUPFAM" id="SSF51430">
    <property type="entry name" value="NAD(P)-linked oxidoreductase"/>
    <property type="match status" value="1"/>
</dbReference>